<sequence length="1026" mass="111961">MGCIFRARTNQLWSVWYTVAIVILQAYLLYLGFERYRLYSEMKWPHGAYPRVWLSVYVILYSICIPGLLLFTAFGIFKSGNIAGDNDRLGARIDRIIEMSRKPNSKARGGCSPLRSLKSMWQHAPPLPQQIHLIMALLQLFAQQVMLAQLYRYGFINSGDFLNTELDFAYQRARQLATNLPMLDSRLQGFRISAHDLSGTPIGPNLLPILMHARLFGIPLEFVNLVLALFAYACSYPSVFWRVSKPFSFFFSAHLLVHIATIVWSYLGFSVLYRIQETNYASVRPVNLMALQYKNSARNQGTSVNGPPSEYSEYRRRSYQKPPAAKLCCDGYAPHITAIILLVLIVIVKAPTIYALMVLYQHEEKPLLLSCIVIDITYLFTWIIFWLILTLKRGWNFKVVHQVHEIIALQASYVVLYCFLKNAHQTMATTASSICDKNPSELKNALILMHGDQLYITDDPLAKQSVLRHAQKSGVGGSADEVYWLKTNGAQSPTTRKIPLSENAKGTPEMNRLLGGATVRRQSSDGTSTPTGAYHTIRRTPASQVSSQTGMVQQLYSTEGSPPEERNAGSTFGTLQRNQRIDYVATLNRQAVTSAQRSAMQNSMNMNSVATSDYGRGQIGQPEAYASIHKSSPRGGPTQMSDSGLSQRRGSSSRDDADNSTYSNVSGAYSGTYSAYGRIPPQTRALQNQQISQQAAAAAGARNASNTYGMQQACLYTNNNNLSCGRQGRRSVGHIQKNIVAHTLGFTPLTTKFQVSVSQRMPTDGGMPSSISSVRASPVVSEDRINATRASIASREHSPYQRSTNLKLSSFNSAVSSTDQQKHAVTHSTLPSAWSQQRASVQAIQPQTASSVSTSSSQQDQCFTPTSTLTSQGSVSNYSSQHTPTPGSPNLGPAHSAALYAAHVSSGANTRFGSTTTNTSNIGEDVSGADLSTYGTITASGRGTAITSSAPPPPPVAQKPLRTAVATGSTSIRHQVKVIGSASGGTVSRQDDSANYSLTSSNESAENTRQGSNALTQTAEYATSIV</sequence>
<proteinExistence type="predicted"/>
<keyword evidence="2" id="KW-1133">Transmembrane helix</keyword>
<feature type="transmembrane region" description="Helical" evidence="2">
    <location>
        <begin position="336"/>
        <end position="360"/>
    </location>
</feature>
<feature type="transmembrane region" description="Helical" evidence="2">
    <location>
        <begin position="215"/>
        <end position="235"/>
    </location>
</feature>
<evidence type="ECO:0000313" key="4">
    <source>
        <dbReference type="Proteomes" id="UP000050794"/>
    </source>
</evidence>
<reference evidence="3 4" key="2">
    <citation type="submission" date="2018-11" db="EMBL/GenBank/DDBJ databases">
        <authorList>
            <consortium name="Pathogen Informatics"/>
        </authorList>
    </citation>
    <scope>NUCLEOTIDE SEQUENCE [LARGE SCALE GENOMIC DNA]</scope>
</reference>
<evidence type="ECO:0000313" key="3">
    <source>
        <dbReference type="EMBL" id="VDM37303.1"/>
    </source>
</evidence>
<dbReference type="AlphaFoldDB" id="A0A183UC06"/>
<dbReference type="WBParaSite" id="TCNE_0000602601-mRNA-1">
    <property type="protein sequence ID" value="TCNE_0000602601-mRNA-1"/>
    <property type="gene ID" value="TCNE_0000602601"/>
</dbReference>
<keyword evidence="2" id="KW-0472">Membrane</keyword>
<gene>
    <name evidence="3" type="ORF">TCNE_LOCUS6026</name>
</gene>
<evidence type="ECO:0000256" key="1">
    <source>
        <dbReference type="SAM" id="MobiDB-lite"/>
    </source>
</evidence>
<reference evidence="5" key="1">
    <citation type="submission" date="2016-06" db="UniProtKB">
        <authorList>
            <consortium name="WormBaseParasite"/>
        </authorList>
    </citation>
    <scope>IDENTIFICATION</scope>
</reference>
<keyword evidence="4" id="KW-1185">Reference proteome</keyword>
<keyword evidence="2" id="KW-0812">Transmembrane</keyword>
<feature type="region of interest" description="Disordered" evidence="1">
    <location>
        <begin position="759"/>
        <end position="778"/>
    </location>
</feature>
<dbReference type="PANTHER" id="PTHR21579">
    <property type="entry name" value="PROTEIN TINCAR"/>
    <property type="match status" value="1"/>
</dbReference>
<feature type="transmembrane region" description="Helical" evidence="2">
    <location>
        <begin position="12"/>
        <end position="33"/>
    </location>
</feature>
<feature type="compositionally biased region" description="Polar residues" evidence="1">
    <location>
        <begin position="862"/>
        <end position="885"/>
    </location>
</feature>
<feature type="compositionally biased region" description="Low complexity" evidence="1">
    <location>
        <begin position="641"/>
        <end position="650"/>
    </location>
</feature>
<feature type="compositionally biased region" description="Polar residues" evidence="1">
    <location>
        <begin position="984"/>
        <end position="1026"/>
    </location>
</feature>
<dbReference type="InterPro" id="IPR053291">
    <property type="entry name" value="Ommatidial_diff-associated"/>
</dbReference>
<protein>
    <submittedName>
        <fullName evidence="5">Protein tincar</fullName>
    </submittedName>
</protein>
<name>A0A183UC06_TOXCA</name>
<dbReference type="PANTHER" id="PTHR21579:SF20">
    <property type="entry name" value="PROTEIN TINCAR"/>
    <property type="match status" value="1"/>
</dbReference>
<dbReference type="Proteomes" id="UP000050794">
    <property type="component" value="Unassembled WGS sequence"/>
</dbReference>
<feature type="region of interest" description="Disordered" evidence="1">
    <location>
        <begin position="627"/>
        <end position="664"/>
    </location>
</feature>
<feature type="region of interest" description="Disordered" evidence="1">
    <location>
        <begin position="982"/>
        <end position="1026"/>
    </location>
</feature>
<feature type="compositionally biased region" description="Low complexity" evidence="1">
    <location>
        <begin position="845"/>
        <end position="861"/>
    </location>
</feature>
<feature type="transmembrane region" description="Helical" evidence="2">
    <location>
        <begin position="53"/>
        <end position="77"/>
    </location>
</feature>
<dbReference type="EMBL" id="UYWY01019426">
    <property type="protein sequence ID" value="VDM37303.1"/>
    <property type="molecule type" value="Genomic_DNA"/>
</dbReference>
<evidence type="ECO:0000313" key="5">
    <source>
        <dbReference type="WBParaSite" id="TCNE_0000602601-mRNA-1"/>
    </source>
</evidence>
<organism evidence="4 5">
    <name type="scientific">Toxocara canis</name>
    <name type="common">Canine roundworm</name>
    <dbReference type="NCBI Taxonomy" id="6265"/>
    <lineage>
        <taxon>Eukaryota</taxon>
        <taxon>Metazoa</taxon>
        <taxon>Ecdysozoa</taxon>
        <taxon>Nematoda</taxon>
        <taxon>Chromadorea</taxon>
        <taxon>Rhabditida</taxon>
        <taxon>Spirurina</taxon>
        <taxon>Ascaridomorpha</taxon>
        <taxon>Ascaridoidea</taxon>
        <taxon>Toxocaridae</taxon>
        <taxon>Toxocara</taxon>
    </lineage>
</organism>
<feature type="region of interest" description="Disordered" evidence="1">
    <location>
        <begin position="837"/>
        <end position="894"/>
    </location>
</feature>
<feature type="transmembrane region" description="Helical" evidence="2">
    <location>
        <begin position="247"/>
        <end position="267"/>
    </location>
</feature>
<evidence type="ECO:0000256" key="2">
    <source>
        <dbReference type="SAM" id="Phobius"/>
    </source>
</evidence>
<feature type="transmembrane region" description="Helical" evidence="2">
    <location>
        <begin position="367"/>
        <end position="389"/>
    </location>
</feature>
<accession>A0A183UC06</accession>